<dbReference type="OrthoDB" id="9789440at2"/>
<organism evidence="1 2">
    <name type="scientific">Pigmentiphaga kullae</name>
    <dbReference type="NCBI Taxonomy" id="151784"/>
    <lineage>
        <taxon>Bacteria</taxon>
        <taxon>Pseudomonadati</taxon>
        <taxon>Pseudomonadota</taxon>
        <taxon>Betaproteobacteria</taxon>
        <taxon>Burkholderiales</taxon>
        <taxon>Alcaligenaceae</taxon>
        <taxon>Pigmentiphaga</taxon>
    </lineage>
</organism>
<name>A0A4Q7NHB1_9BURK</name>
<dbReference type="InterPro" id="IPR032466">
    <property type="entry name" value="Metal_Hydrolase"/>
</dbReference>
<dbReference type="InterPro" id="IPR046249">
    <property type="entry name" value="DUF6282"/>
</dbReference>
<dbReference type="AlphaFoldDB" id="A0A4Q7NHB1"/>
<dbReference type="EMBL" id="SGXC01000001">
    <property type="protein sequence ID" value="RZS84246.1"/>
    <property type="molecule type" value="Genomic_DNA"/>
</dbReference>
<gene>
    <name evidence="1" type="ORF">EV675_0258</name>
</gene>
<sequence length="347" mass="38403">MEQREENTTPVRERCVTSYPARRAYRPGVVHPPKVPGVQGTIDIHCHAHEGQQDALSLAKLASESGMAGILYKTVGPISGEYQPAREMEKVREGLHRWADETGIAPIQCWAGYGITMDNKTPSLEKLQHHLESGVAGIWLPVFNHANTYNKVGGKAIWMDSSADPAAHTPPLPWDEAVKHGHYMIDAQGRLKPFYEDVVRMVADHDVALFFGHATHPEIEALADLIVRLGFKRGVIDHPFSPFVDLSTQQMRDMAAAGIYLNFTYDEISPLLGIDPKRIYDAIRAIGVEQVTLSSDAGEPLFPHSVECMRLIRGYMEAFGLTSAELERICCENPAKVVKLGQWATAG</sequence>
<evidence type="ECO:0000313" key="2">
    <source>
        <dbReference type="Proteomes" id="UP000292445"/>
    </source>
</evidence>
<evidence type="ECO:0000313" key="1">
    <source>
        <dbReference type="EMBL" id="RZS84246.1"/>
    </source>
</evidence>
<comment type="caution">
    <text evidence="1">The sequence shown here is derived from an EMBL/GenBank/DDBJ whole genome shotgun (WGS) entry which is preliminary data.</text>
</comment>
<protein>
    <recommendedName>
        <fullName evidence="3">TIM-barrel fold metal-dependent hydrolase</fullName>
    </recommendedName>
</protein>
<keyword evidence="2" id="KW-1185">Reference proteome</keyword>
<proteinExistence type="predicted"/>
<evidence type="ECO:0008006" key="3">
    <source>
        <dbReference type="Google" id="ProtNLM"/>
    </source>
</evidence>
<reference evidence="1 2" key="1">
    <citation type="submission" date="2019-02" db="EMBL/GenBank/DDBJ databases">
        <title>Genomic Encyclopedia of Type Strains, Phase IV (KMG-IV): sequencing the most valuable type-strain genomes for metagenomic binning, comparative biology and taxonomic classification.</title>
        <authorList>
            <person name="Goeker M."/>
        </authorList>
    </citation>
    <scope>NUCLEOTIDE SEQUENCE [LARGE SCALE GENOMIC DNA]</scope>
    <source>
        <strain evidence="1 2">K24</strain>
    </source>
</reference>
<dbReference type="Pfam" id="PF19799">
    <property type="entry name" value="DUF6282"/>
    <property type="match status" value="1"/>
</dbReference>
<accession>A0A4Q7NHB1</accession>
<dbReference type="Proteomes" id="UP000292445">
    <property type="component" value="Unassembled WGS sequence"/>
</dbReference>
<dbReference type="SUPFAM" id="SSF51556">
    <property type="entry name" value="Metallo-dependent hydrolases"/>
    <property type="match status" value="1"/>
</dbReference>
<dbReference type="RefSeq" id="WP_130355631.1">
    <property type="nucleotide sequence ID" value="NZ_SGXC01000001.1"/>
</dbReference>
<dbReference type="Gene3D" id="3.20.20.140">
    <property type="entry name" value="Metal-dependent hydrolases"/>
    <property type="match status" value="1"/>
</dbReference>